<protein>
    <submittedName>
        <fullName evidence="1">Uncharacterized protein</fullName>
    </submittedName>
</protein>
<organism evidence="1 2">
    <name type="scientific">Dysosmobacter segnis</name>
    <dbReference type="NCBI Taxonomy" id="2763042"/>
    <lineage>
        <taxon>Bacteria</taxon>
        <taxon>Bacillati</taxon>
        <taxon>Bacillota</taxon>
        <taxon>Clostridia</taxon>
        <taxon>Eubacteriales</taxon>
        <taxon>Oscillospiraceae</taxon>
        <taxon>Dysosmobacter</taxon>
    </lineage>
</organism>
<dbReference type="RefSeq" id="WP_187015418.1">
    <property type="nucleotide sequence ID" value="NZ_JACOQI010000013.1"/>
</dbReference>
<accession>A0A923MJ04</accession>
<keyword evidence="2" id="KW-1185">Reference proteome</keyword>
<comment type="caution">
    <text evidence="1">The sequence shown here is derived from an EMBL/GenBank/DDBJ whole genome shotgun (WGS) entry which is preliminary data.</text>
</comment>
<dbReference type="Proteomes" id="UP000620327">
    <property type="component" value="Unassembled WGS sequence"/>
</dbReference>
<reference evidence="1" key="1">
    <citation type="submission" date="2020-08" db="EMBL/GenBank/DDBJ databases">
        <title>Genome public.</title>
        <authorList>
            <person name="Liu C."/>
            <person name="Sun Q."/>
        </authorList>
    </citation>
    <scope>NUCLEOTIDE SEQUENCE</scope>
    <source>
        <strain evidence="1">BX15</strain>
    </source>
</reference>
<name>A0A923MJ04_9FIRM</name>
<dbReference type="AlphaFoldDB" id="A0A923MJ04"/>
<evidence type="ECO:0000313" key="2">
    <source>
        <dbReference type="Proteomes" id="UP000620327"/>
    </source>
</evidence>
<sequence length="52" mass="6385">MKRDDELMFYTECWRELRSFLTEVVRDNTGEYPFAQDVLNLMRSIERKYEGC</sequence>
<proteinExistence type="predicted"/>
<gene>
    <name evidence="1" type="ORF">H8Z83_12870</name>
</gene>
<evidence type="ECO:0000313" key="1">
    <source>
        <dbReference type="EMBL" id="MBC5771198.1"/>
    </source>
</evidence>
<dbReference type="EMBL" id="JACOQI010000013">
    <property type="protein sequence ID" value="MBC5771198.1"/>
    <property type="molecule type" value="Genomic_DNA"/>
</dbReference>